<protein>
    <submittedName>
        <fullName evidence="1">Uncharacterized protein</fullName>
    </submittedName>
</protein>
<reference evidence="1" key="1">
    <citation type="journal article" date="2023" name="bioRxiv">
        <title>Improved chromosome-level genome assembly for marigold (Tagetes erecta).</title>
        <authorList>
            <person name="Jiang F."/>
            <person name="Yuan L."/>
            <person name="Wang S."/>
            <person name="Wang H."/>
            <person name="Xu D."/>
            <person name="Wang A."/>
            <person name="Fan W."/>
        </authorList>
    </citation>
    <scope>NUCLEOTIDE SEQUENCE</scope>
    <source>
        <strain evidence="1">WSJ</strain>
        <tissue evidence="1">Leaf</tissue>
    </source>
</reference>
<evidence type="ECO:0000313" key="2">
    <source>
        <dbReference type="Proteomes" id="UP001229421"/>
    </source>
</evidence>
<comment type="caution">
    <text evidence="1">The sequence shown here is derived from an EMBL/GenBank/DDBJ whole genome shotgun (WGS) entry which is preliminary data.</text>
</comment>
<name>A0AAD8KTM7_TARER</name>
<dbReference type="Proteomes" id="UP001229421">
    <property type="component" value="Unassembled WGS sequence"/>
</dbReference>
<sequence length="116" mass="13078">MACSPPLSSFSNKLSYIFGISESTNLSKTFKQQSEEKRLKSEIGGDTRAWNCLFMRPDTAVENIARELGTTLAYLAQDAYKPFVDVASKTSQNINVVNIMFFRLFAAMNQFCLRIC</sequence>
<organism evidence="1 2">
    <name type="scientific">Tagetes erecta</name>
    <name type="common">African marigold</name>
    <dbReference type="NCBI Taxonomy" id="13708"/>
    <lineage>
        <taxon>Eukaryota</taxon>
        <taxon>Viridiplantae</taxon>
        <taxon>Streptophyta</taxon>
        <taxon>Embryophyta</taxon>
        <taxon>Tracheophyta</taxon>
        <taxon>Spermatophyta</taxon>
        <taxon>Magnoliopsida</taxon>
        <taxon>eudicotyledons</taxon>
        <taxon>Gunneridae</taxon>
        <taxon>Pentapetalae</taxon>
        <taxon>asterids</taxon>
        <taxon>campanulids</taxon>
        <taxon>Asterales</taxon>
        <taxon>Asteraceae</taxon>
        <taxon>Asteroideae</taxon>
        <taxon>Heliantheae alliance</taxon>
        <taxon>Tageteae</taxon>
        <taxon>Tagetes</taxon>
    </lineage>
</organism>
<proteinExistence type="predicted"/>
<evidence type="ECO:0000313" key="1">
    <source>
        <dbReference type="EMBL" id="KAK1426936.1"/>
    </source>
</evidence>
<gene>
    <name evidence="1" type="ORF">QVD17_15617</name>
</gene>
<dbReference type="AlphaFoldDB" id="A0AAD8KTM7"/>
<dbReference type="EMBL" id="JAUHHV010000004">
    <property type="protein sequence ID" value="KAK1426936.1"/>
    <property type="molecule type" value="Genomic_DNA"/>
</dbReference>
<accession>A0AAD8KTM7</accession>
<keyword evidence="2" id="KW-1185">Reference proteome</keyword>